<dbReference type="STRING" id="490622.A0A395NPW4"/>
<dbReference type="SUPFAM" id="SSF51569">
    <property type="entry name" value="Aldolase"/>
    <property type="match status" value="1"/>
</dbReference>
<dbReference type="GO" id="GO:0006552">
    <property type="term" value="P:L-leucine catabolic process"/>
    <property type="evidence" value="ECO:0007669"/>
    <property type="project" value="TreeGrafter"/>
</dbReference>
<accession>A0A395NPW4</accession>
<evidence type="ECO:0000256" key="1">
    <source>
        <dbReference type="ARBA" id="ARBA00005143"/>
    </source>
</evidence>
<evidence type="ECO:0000313" key="9">
    <source>
        <dbReference type="Proteomes" id="UP000266272"/>
    </source>
</evidence>
<dbReference type="Gene3D" id="3.20.20.70">
    <property type="entry name" value="Aldolase class I"/>
    <property type="match status" value="1"/>
</dbReference>
<evidence type="ECO:0000256" key="6">
    <source>
        <dbReference type="ARBA" id="ARBA00049877"/>
    </source>
</evidence>
<dbReference type="GO" id="GO:0004419">
    <property type="term" value="F:hydroxymethylglutaryl-CoA lyase activity"/>
    <property type="evidence" value="ECO:0007669"/>
    <property type="project" value="UniProtKB-EC"/>
</dbReference>
<comment type="catalytic activity">
    <reaction evidence="6">
        <text>(3S)-3-hydroxy-3-methylglutaryl-CoA = acetoacetate + acetyl-CoA</text>
        <dbReference type="Rhea" id="RHEA:24404"/>
        <dbReference type="ChEBI" id="CHEBI:13705"/>
        <dbReference type="ChEBI" id="CHEBI:43074"/>
        <dbReference type="ChEBI" id="CHEBI:57288"/>
        <dbReference type="EC" id="4.1.3.4"/>
    </reaction>
</comment>
<dbReference type="Proteomes" id="UP000266272">
    <property type="component" value="Unassembled WGS sequence"/>
</dbReference>
<dbReference type="GO" id="GO:0046951">
    <property type="term" value="P:ketone body biosynthetic process"/>
    <property type="evidence" value="ECO:0007669"/>
    <property type="project" value="TreeGrafter"/>
</dbReference>
<dbReference type="CDD" id="cd07938">
    <property type="entry name" value="DRE_TIM_HMGL"/>
    <property type="match status" value="1"/>
</dbReference>
<gene>
    <name evidence="8" type="ORF">TARUN_4211</name>
</gene>
<evidence type="ECO:0000313" key="8">
    <source>
        <dbReference type="EMBL" id="RFU78025.1"/>
    </source>
</evidence>
<dbReference type="InterPro" id="IPR013785">
    <property type="entry name" value="Aldolase_TIM"/>
</dbReference>
<organism evidence="8 9">
    <name type="scientific">Trichoderma arundinaceum</name>
    <dbReference type="NCBI Taxonomy" id="490622"/>
    <lineage>
        <taxon>Eukaryota</taxon>
        <taxon>Fungi</taxon>
        <taxon>Dikarya</taxon>
        <taxon>Ascomycota</taxon>
        <taxon>Pezizomycotina</taxon>
        <taxon>Sordariomycetes</taxon>
        <taxon>Hypocreomycetidae</taxon>
        <taxon>Hypocreales</taxon>
        <taxon>Hypocreaceae</taxon>
        <taxon>Trichoderma</taxon>
    </lineage>
</organism>
<dbReference type="OrthoDB" id="1905920at2759"/>
<dbReference type="EMBL" id="PXOA01000239">
    <property type="protein sequence ID" value="RFU78025.1"/>
    <property type="molecule type" value="Genomic_DNA"/>
</dbReference>
<dbReference type="AlphaFoldDB" id="A0A395NPW4"/>
<evidence type="ECO:0000256" key="2">
    <source>
        <dbReference type="ARBA" id="ARBA00009405"/>
    </source>
</evidence>
<evidence type="ECO:0000259" key="7">
    <source>
        <dbReference type="PROSITE" id="PS50991"/>
    </source>
</evidence>
<dbReference type="InterPro" id="IPR000891">
    <property type="entry name" value="PYR_CT"/>
</dbReference>
<dbReference type="PANTHER" id="PTHR42738">
    <property type="entry name" value="HYDROXYMETHYLGLUTARYL-COA LYASE"/>
    <property type="match status" value="1"/>
</dbReference>
<name>A0A395NPW4_TRIAR</name>
<proteinExistence type="inferred from homology"/>
<feature type="domain" description="Pyruvate carboxyltransferase" evidence="7">
    <location>
        <begin position="39"/>
        <end position="331"/>
    </location>
</feature>
<evidence type="ECO:0000256" key="4">
    <source>
        <dbReference type="ARBA" id="ARBA00022723"/>
    </source>
</evidence>
<comment type="caution">
    <text evidence="8">The sequence shown here is derived from an EMBL/GenBank/DDBJ whole genome shotgun (WGS) entry which is preliminary data.</text>
</comment>
<reference evidence="8 9" key="1">
    <citation type="journal article" date="2018" name="PLoS Pathog.">
        <title>Evolution of structural diversity of trichothecenes, a family of toxins produced by plant pathogenic and entomopathogenic fungi.</title>
        <authorList>
            <person name="Proctor R.H."/>
            <person name="McCormick S.P."/>
            <person name="Kim H.S."/>
            <person name="Cardoza R.E."/>
            <person name="Stanley A.M."/>
            <person name="Lindo L."/>
            <person name="Kelly A."/>
            <person name="Brown D.W."/>
            <person name="Lee T."/>
            <person name="Vaughan M.M."/>
            <person name="Alexander N.J."/>
            <person name="Busman M."/>
            <person name="Gutierrez S."/>
        </authorList>
    </citation>
    <scope>NUCLEOTIDE SEQUENCE [LARGE SCALE GENOMIC DNA]</scope>
    <source>
        <strain evidence="8 9">IBT 40837</strain>
    </source>
</reference>
<dbReference type="FunFam" id="3.20.20.70:FF:000071">
    <property type="entry name" value="Hydroxymethylglutaryl-CoA lyase"/>
    <property type="match status" value="1"/>
</dbReference>
<comment type="pathway">
    <text evidence="1">Metabolic intermediate metabolism; (S)-3-hydroxy-3-methylglutaryl-CoA degradation; acetoacetate from (S)-3-hydroxy-3-methylglutaryl-CoA: step 1/1.</text>
</comment>
<dbReference type="EC" id="4.1.3.4" evidence="3"/>
<comment type="similarity">
    <text evidence="2">Belongs to the HMG-CoA lyase family.</text>
</comment>
<protein>
    <recommendedName>
        <fullName evidence="3">hydroxymethylglutaryl-CoA lyase</fullName>
        <ecNumber evidence="3">4.1.3.4</ecNumber>
    </recommendedName>
</protein>
<dbReference type="NCBIfam" id="NF004283">
    <property type="entry name" value="PRK05692.1"/>
    <property type="match status" value="1"/>
</dbReference>
<keyword evidence="5 8" id="KW-0456">Lyase</keyword>
<dbReference type="PANTHER" id="PTHR42738:SF7">
    <property type="entry name" value="HYDROXYMETHYLGLUTARYL-COA LYASE"/>
    <property type="match status" value="1"/>
</dbReference>
<keyword evidence="4" id="KW-0479">Metal-binding</keyword>
<keyword evidence="9" id="KW-1185">Reference proteome</keyword>
<dbReference type="PROSITE" id="PS50991">
    <property type="entry name" value="PYR_CT"/>
    <property type="match status" value="1"/>
</dbReference>
<dbReference type="UniPathway" id="UPA00896">
    <property type="reaction ID" value="UER00863"/>
</dbReference>
<dbReference type="GO" id="GO:0046872">
    <property type="term" value="F:metal ion binding"/>
    <property type="evidence" value="ECO:0007669"/>
    <property type="project" value="UniProtKB-KW"/>
</dbReference>
<evidence type="ECO:0000256" key="5">
    <source>
        <dbReference type="ARBA" id="ARBA00023239"/>
    </source>
</evidence>
<dbReference type="Pfam" id="PF00682">
    <property type="entry name" value="HMGL-like"/>
    <property type="match status" value="1"/>
</dbReference>
<evidence type="ECO:0000256" key="3">
    <source>
        <dbReference type="ARBA" id="ARBA00012910"/>
    </source>
</evidence>
<dbReference type="InterPro" id="IPR043594">
    <property type="entry name" value="HMGL"/>
</dbReference>
<sequence>MSLLRSSICRACRRSSPLYAAHRGFATASRAQTSSDNRVKLVEVGPRDGLQNEKKAISLATKIELIERLAKTGLTTIEAGSFVAPKWVPQMANSSEIMEHILQQKIEAPVPITYSFLAPNTKGLQNAEALLKQNPGRFATQLEPDVTKPGVEVAVFAAATESFSQKNLNCDIKTSLERFKAVIQESKALGLRVRAYISVVLGCPFEGFDVDPHKVAEIATELLESGADEISLGDTTGMGTAPRTSALLKCMASAGIRTEDIAMHFHDTYGQALVNTAVSLEHGIRIFDSSVGGLGGCPYSPGATGNVATENMVYFMETLGMETGVDLDAMADIGAWITQELGKANDSSVGKAVLGARSRKSAEAAAAAKA</sequence>